<keyword evidence="2" id="KW-1185">Reference proteome</keyword>
<name>A0ABQ9FAY1_TEGGR</name>
<protein>
    <submittedName>
        <fullName evidence="1">Uncharacterized protein</fullName>
    </submittedName>
</protein>
<dbReference type="Proteomes" id="UP001217089">
    <property type="component" value="Unassembled WGS sequence"/>
</dbReference>
<comment type="caution">
    <text evidence="1">The sequence shown here is derived from an EMBL/GenBank/DDBJ whole genome shotgun (WGS) entry which is preliminary data.</text>
</comment>
<evidence type="ECO:0000313" key="2">
    <source>
        <dbReference type="Proteomes" id="UP001217089"/>
    </source>
</evidence>
<proteinExistence type="predicted"/>
<sequence>MRGIFILRPSLPRYNVTWNVNSDLNYLDTINCSSAINLKSLTLKVVVLLCLLSGQRFYLD</sequence>
<reference evidence="1 2" key="1">
    <citation type="submission" date="2022-12" db="EMBL/GenBank/DDBJ databases">
        <title>Chromosome-level genome of Tegillarca granosa.</title>
        <authorList>
            <person name="Kim J."/>
        </authorList>
    </citation>
    <scope>NUCLEOTIDE SEQUENCE [LARGE SCALE GENOMIC DNA]</scope>
    <source>
        <strain evidence="1">Teg-2019</strain>
        <tissue evidence="1">Adductor muscle</tissue>
    </source>
</reference>
<organism evidence="1 2">
    <name type="scientific">Tegillarca granosa</name>
    <name type="common">Malaysian cockle</name>
    <name type="synonym">Anadara granosa</name>
    <dbReference type="NCBI Taxonomy" id="220873"/>
    <lineage>
        <taxon>Eukaryota</taxon>
        <taxon>Metazoa</taxon>
        <taxon>Spiralia</taxon>
        <taxon>Lophotrochozoa</taxon>
        <taxon>Mollusca</taxon>
        <taxon>Bivalvia</taxon>
        <taxon>Autobranchia</taxon>
        <taxon>Pteriomorphia</taxon>
        <taxon>Arcoida</taxon>
        <taxon>Arcoidea</taxon>
        <taxon>Arcidae</taxon>
        <taxon>Tegillarca</taxon>
    </lineage>
</organism>
<gene>
    <name evidence="1" type="ORF">KUTeg_006631</name>
</gene>
<evidence type="ECO:0000313" key="1">
    <source>
        <dbReference type="EMBL" id="KAJ8314481.1"/>
    </source>
</evidence>
<accession>A0ABQ9FAY1</accession>
<dbReference type="EMBL" id="JARBDR010000337">
    <property type="protein sequence ID" value="KAJ8314481.1"/>
    <property type="molecule type" value="Genomic_DNA"/>
</dbReference>